<organism evidence="1 2">
    <name type="scientific">Clunio marinus</name>
    <dbReference type="NCBI Taxonomy" id="568069"/>
    <lineage>
        <taxon>Eukaryota</taxon>
        <taxon>Metazoa</taxon>
        <taxon>Ecdysozoa</taxon>
        <taxon>Arthropoda</taxon>
        <taxon>Hexapoda</taxon>
        <taxon>Insecta</taxon>
        <taxon>Pterygota</taxon>
        <taxon>Neoptera</taxon>
        <taxon>Endopterygota</taxon>
        <taxon>Diptera</taxon>
        <taxon>Nematocera</taxon>
        <taxon>Chironomoidea</taxon>
        <taxon>Chironomidae</taxon>
        <taxon>Clunio</taxon>
    </lineage>
</organism>
<proteinExistence type="predicted"/>
<evidence type="ECO:0000313" key="1">
    <source>
        <dbReference type="EMBL" id="CRL07857.1"/>
    </source>
</evidence>
<gene>
    <name evidence="1" type="ORF">CLUMA_CG020811</name>
</gene>
<protein>
    <submittedName>
        <fullName evidence="1">CLUMA_CG020811, isoform A</fullName>
    </submittedName>
</protein>
<keyword evidence="2" id="KW-1185">Reference proteome</keyword>
<reference evidence="1 2" key="1">
    <citation type="submission" date="2015-04" db="EMBL/GenBank/DDBJ databases">
        <authorList>
            <person name="Syromyatnikov M.Y."/>
            <person name="Popov V.N."/>
        </authorList>
    </citation>
    <scope>NUCLEOTIDE SEQUENCE [LARGE SCALE GENOMIC DNA]</scope>
</reference>
<evidence type="ECO:0000313" key="2">
    <source>
        <dbReference type="Proteomes" id="UP000183832"/>
    </source>
</evidence>
<name>A0A1J1JA05_9DIPT</name>
<dbReference type="AlphaFoldDB" id="A0A1J1JA05"/>
<accession>A0A1J1JA05</accession>
<dbReference type="EMBL" id="CVRI01000073">
    <property type="protein sequence ID" value="CRL07857.1"/>
    <property type="molecule type" value="Genomic_DNA"/>
</dbReference>
<sequence length="73" mass="8832">MDFEIFTKYPAGLHGVVRLKRNRLSFCDSYNQLISTRTPNKQTQRSHLYKRCFQFLRAIDISMCMKMNWLRIN</sequence>
<dbReference type="Proteomes" id="UP000183832">
    <property type="component" value="Unassembled WGS sequence"/>
</dbReference>